<sequence>MWKVNADKIATKIGTEITGKNTSKFSHLMHGNNIMRQKQKKNQVEITNKRKKLKKEKSRKAKKIKKEDFCNQTV</sequence>
<feature type="compositionally biased region" description="Basic residues" evidence="1">
    <location>
        <begin position="49"/>
        <end position="64"/>
    </location>
</feature>
<accession>A0AAW2E579</accession>
<reference evidence="2 3" key="1">
    <citation type="submission" date="2023-03" db="EMBL/GenBank/DDBJ databases">
        <title>High recombination rates correlate with genetic variation in Cardiocondyla obscurior ants.</title>
        <authorList>
            <person name="Errbii M."/>
        </authorList>
    </citation>
    <scope>NUCLEOTIDE SEQUENCE [LARGE SCALE GENOMIC DNA]</scope>
    <source>
        <strain evidence="2">Alpha-2009</strain>
        <tissue evidence="2">Whole body</tissue>
    </source>
</reference>
<evidence type="ECO:0000256" key="1">
    <source>
        <dbReference type="SAM" id="MobiDB-lite"/>
    </source>
</evidence>
<proteinExistence type="predicted"/>
<gene>
    <name evidence="2" type="ORF">PUN28_020771</name>
</gene>
<dbReference type="EMBL" id="JADYXP020000034">
    <property type="protein sequence ID" value="KAL0098826.1"/>
    <property type="molecule type" value="Genomic_DNA"/>
</dbReference>
<dbReference type="AlphaFoldDB" id="A0AAW2E579"/>
<protein>
    <submittedName>
        <fullName evidence="2">Uncharacterized protein</fullName>
    </submittedName>
</protein>
<feature type="region of interest" description="Disordered" evidence="1">
    <location>
        <begin position="37"/>
        <end position="74"/>
    </location>
</feature>
<organism evidence="2 3">
    <name type="scientific">Cardiocondyla obscurior</name>
    <dbReference type="NCBI Taxonomy" id="286306"/>
    <lineage>
        <taxon>Eukaryota</taxon>
        <taxon>Metazoa</taxon>
        <taxon>Ecdysozoa</taxon>
        <taxon>Arthropoda</taxon>
        <taxon>Hexapoda</taxon>
        <taxon>Insecta</taxon>
        <taxon>Pterygota</taxon>
        <taxon>Neoptera</taxon>
        <taxon>Endopterygota</taxon>
        <taxon>Hymenoptera</taxon>
        <taxon>Apocrita</taxon>
        <taxon>Aculeata</taxon>
        <taxon>Formicoidea</taxon>
        <taxon>Formicidae</taxon>
        <taxon>Myrmicinae</taxon>
        <taxon>Cardiocondyla</taxon>
    </lineage>
</organism>
<evidence type="ECO:0000313" key="2">
    <source>
        <dbReference type="EMBL" id="KAL0098826.1"/>
    </source>
</evidence>
<feature type="compositionally biased region" description="Basic and acidic residues" evidence="1">
    <location>
        <begin position="65"/>
        <end position="74"/>
    </location>
</feature>
<evidence type="ECO:0000313" key="3">
    <source>
        <dbReference type="Proteomes" id="UP001430953"/>
    </source>
</evidence>
<keyword evidence="3" id="KW-1185">Reference proteome</keyword>
<dbReference type="Proteomes" id="UP001430953">
    <property type="component" value="Unassembled WGS sequence"/>
</dbReference>
<name>A0AAW2E579_9HYME</name>
<comment type="caution">
    <text evidence="2">The sequence shown here is derived from an EMBL/GenBank/DDBJ whole genome shotgun (WGS) entry which is preliminary data.</text>
</comment>